<dbReference type="SUPFAM" id="SSF52172">
    <property type="entry name" value="CheY-like"/>
    <property type="match status" value="1"/>
</dbReference>
<dbReference type="InterPro" id="IPR058031">
    <property type="entry name" value="AAA_lid_NorR"/>
</dbReference>
<feature type="domain" description="Sigma-54 factor interaction" evidence="7">
    <location>
        <begin position="158"/>
        <end position="387"/>
    </location>
</feature>
<keyword evidence="4" id="KW-0238">DNA-binding</keyword>
<dbReference type="InterPro" id="IPR002078">
    <property type="entry name" value="Sigma_54_int"/>
</dbReference>
<gene>
    <name evidence="9" type="ORF">CKO42_02295</name>
</gene>
<protein>
    <submittedName>
        <fullName evidence="9">Sigma-54-dependent Fis family transcriptional regulator</fullName>
    </submittedName>
</protein>
<dbReference type="PROSITE" id="PS50045">
    <property type="entry name" value="SIGMA54_INTERACT_4"/>
    <property type="match status" value="1"/>
</dbReference>
<dbReference type="SMART" id="SM00448">
    <property type="entry name" value="REC"/>
    <property type="match status" value="1"/>
</dbReference>
<organism evidence="9 10">
    <name type="scientific">Lamprobacter modestohalophilus</name>
    <dbReference type="NCBI Taxonomy" id="1064514"/>
    <lineage>
        <taxon>Bacteria</taxon>
        <taxon>Pseudomonadati</taxon>
        <taxon>Pseudomonadota</taxon>
        <taxon>Gammaproteobacteria</taxon>
        <taxon>Chromatiales</taxon>
        <taxon>Chromatiaceae</taxon>
        <taxon>Lamprobacter</taxon>
    </lineage>
</organism>
<dbReference type="InterPro" id="IPR001789">
    <property type="entry name" value="Sig_transdc_resp-reg_receiver"/>
</dbReference>
<keyword evidence="2" id="KW-0067">ATP-binding</keyword>
<keyword evidence="6" id="KW-0597">Phosphoprotein</keyword>
<dbReference type="Gene3D" id="3.40.50.2300">
    <property type="match status" value="1"/>
</dbReference>
<dbReference type="Gene3D" id="1.10.10.60">
    <property type="entry name" value="Homeodomain-like"/>
    <property type="match status" value="1"/>
</dbReference>
<evidence type="ECO:0000313" key="9">
    <source>
        <dbReference type="EMBL" id="MBK1617300.1"/>
    </source>
</evidence>
<dbReference type="PRINTS" id="PR01590">
    <property type="entry name" value="HTHFIS"/>
</dbReference>
<dbReference type="InterPro" id="IPR027417">
    <property type="entry name" value="P-loop_NTPase"/>
</dbReference>
<dbReference type="InterPro" id="IPR025944">
    <property type="entry name" value="Sigma_54_int_dom_CS"/>
</dbReference>
<dbReference type="EMBL" id="NRRY01000003">
    <property type="protein sequence ID" value="MBK1617300.1"/>
    <property type="molecule type" value="Genomic_DNA"/>
</dbReference>
<evidence type="ECO:0000256" key="5">
    <source>
        <dbReference type="ARBA" id="ARBA00023163"/>
    </source>
</evidence>
<feature type="domain" description="Response regulatory" evidence="8">
    <location>
        <begin position="20"/>
        <end position="134"/>
    </location>
</feature>
<dbReference type="InterPro" id="IPR011006">
    <property type="entry name" value="CheY-like_superfamily"/>
</dbReference>
<evidence type="ECO:0000256" key="6">
    <source>
        <dbReference type="PROSITE-ProRule" id="PRU00169"/>
    </source>
</evidence>
<evidence type="ECO:0000256" key="1">
    <source>
        <dbReference type="ARBA" id="ARBA00022741"/>
    </source>
</evidence>
<keyword evidence="3" id="KW-0805">Transcription regulation</keyword>
<dbReference type="Pfam" id="PF02954">
    <property type="entry name" value="HTH_8"/>
    <property type="match status" value="1"/>
</dbReference>
<dbReference type="GO" id="GO:0000160">
    <property type="term" value="P:phosphorelay signal transduction system"/>
    <property type="evidence" value="ECO:0007669"/>
    <property type="project" value="InterPro"/>
</dbReference>
<dbReference type="SUPFAM" id="SSF46689">
    <property type="entry name" value="Homeodomain-like"/>
    <property type="match status" value="1"/>
</dbReference>
<dbReference type="CDD" id="cd00009">
    <property type="entry name" value="AAA"/>
    <property type="match status" value="1"/>
</dbReference>
<dbReference type="PANTHER" id="PTHR32071">
    <property type="entry name" value="TRANSCRIPTIONAL REGULATORY PROTEIN"/>
    <property type="match status" value="1"/>
</dbReference>
<keyword evidence="1" id="KW-0547">Nucleotide-binding</keyword>
<dbReference type="InterPro" id="IPR025943">
    <property type="entry name" value="Sigma_54_int_dom_ATP-bd_2"/>
</dbReference>
<dbReference type="Pfam" id="PF00072">
    <property type="entry name" value="Response_reg"/>
    <property type="match status" value="1"/>
</dbReference>
<evidence type="ECO:0000259" key="7">
    <source>
        <dbReference type="PROSITE" id="PS50045"/>
    </source>
</evidence>
<dbReference type="PROSITE" id="PS00688">
    <property type="entry name" value="SIGMA54_INTERACT_3"/>
    <property type="match status" value="1"/>
</dbReference>
<evidence type="ECO:0000256" key="4">
    <source>
        <dbReference type="ARBA" id="ARBA00023125"/>
    </source>
</evidence>
<dbReference type="GO" id="GO:0043565">
    <property type="term" value="F:sequence-specific DNA binding"/>
    <property type="evidence" value="ECO:0007669"/>
    <property type="project" value="InterPro"/>
</dbReference>
<dbReference type="FunFam" id="3.40.50.300:FF:000006">
    <property type="entry name" value="DNA-binding transcriptional regulator NtrC"/>
    <property type="match status" value="1"/>
</dbReference>
<dbReference type="InterPro" id="IPR025662">
    <property type="entry name" value="Sigma_54_int_dom_ATP-bd_1"/>
</dbReference>
<name>A0A9X0W5M5_9GAMM</name>
<reference evidence="9 10" key="1">
    <citation type="journal article" date="2020" name="Microorganisms">
        <title>Osmotic Adaptation and Compatible Solute Biosynthesis of Phototrophic Bacteria as Revealed from Genome Analyses.</title>
        <authorList>
            <person name="Imhoff J.F."/>
            <person name="Rahn T."/>
            <person name="Kunzel S."/>
            <person name="Keller A."/>
            <person name="Neulinger S.C."/>
        </authorList>
    </citation>
    <scope>NUCLEOTIDE SEQUENCE [LARGE SCALE GENOMIC DNA]</scope>
    <source>
        <strain evidence="9 10">DSM 25653</strain>
    </source>
</reference>
<dbReference type="Pfam" id="PF25601">
    <property type="entry name" value="AAA_lid_14"/>
    <property type="match status" value="1"/>
</dbReference>
<dbReference type="InterPro" id="IPR002197">
    <property type="entry name" value="HTH_Fis"/>
</dbReference>
<dbReference type="Pfam" id="PF00158">
    <property type="entry name" value="Sigma54_activat"/>
    <property type="match status" value="1"/>
</dbReference>
<proteinExistence type="predicted"/>
<dbReference type="SMART" id="SM00382">
    <property type="entry name" value="AAA"/>
    <property type="match status" value="1"/>
</dbReference>
<dbReference type="Proteomes" id="UP001138768">
    <property type="component" value="Unassembled WGS sequence"/>
</dbReference>
<dbReference type="InterPro" id="IPR009057">
    <property type="entry name" value="Homeodomain-like_sf"/>
</dbReference>
<dbReference type="RefSeq" id="WP_200237962.1">
    <property type="nucleotide sequence ID" value="NZ_NRRY01000003.1"/>
</dbReference>
<evidence type="ECO:0000259" key="8">
    <source>
        <dbReference type="PROSITE" id="PS50110"/>
    </source>
</evidence>
<dbReference type="PROSITE" id="PS00676">
    <property type="entry name" value="SIGMA54_INTERACT_2"/>
    <property type="match status" value="1"/>
</dbReference>
<dbReference type="SUPFAM" id="SSF52540">
    <property type="entry name" value="P-loop containing nucleoside triphosphate hydrolases"/>
    <property type="match status" value="1"/>
</dbReference>
<dbReference type="Gene3D" id="1.10.8.60">
    <property type="match status" value="1"/>
</dbReference>
<dbReference type="InterPro" id="IPR003593">
    <property type="entry name" value="AAA+_ATPase"/>
</dbReference>
<dbReference type="Gene3D" id="3.40.50.300">
    <property type="entry name" value="P-loop containing nucleotide triphosphate hydrolases"/>
    <property type="match status" value="1"/>
</dbReference>
<dbReference type="AlphaFoldDB" id="A0A9X0W5M5"/>
<sequence length="502" mass="54319">MSAEPARPETPAIPANERPLILVVEDDRGYRQLLLEELEEAGYALTGVADARAAQAVLANQAVALVLSDLRLPGEDGLAVLQATRALTPRPGFIMLTGFGTIDQAVAALKAGADDFLTKPVDLEHLRLAVARVLENRQLQAEVARYRQVLAGGEFHGMLGKSPAMRALYDLIRRIAQSDSSVLITGESGTGKELVARALHAESPRAAAPFVALNCAGIPESLLESELLGHAAGAFSGARGARQGLFVEADGGTLFLDEIAEMPPAMQTKLLRLLQDGRVRPVGANREISTDVRIVAATHRDIGARIADGQFREDLFYRLETFRIQVPPLRDRGDDIAALLQRFLESQTVARERPARRFATEAWRALLRYRYPGNVRELENLVERAVTLAPDALIGLEDLPECVRAEANLSEGLDQSAATLDSASILASAPASMTGALAQRALAPGALAPRADEDWQTLAEVEARYIRSVLEWTQGNKQRAAKILGIGRKTLYRKLDDEQAGS</sequence>
<comment type="caution">
    <text evidence="9">The sequence shown here is derived from an EMBL/GenBank/DDBJ whole genome shotgun (WGS) entry which is preliminary data.</text>
</comment>
<keyword evidence="10" id="KW-1185">Reference proteome</keyword>
<keyword evidence="5" id="KW-0804">Transcription</keyword>
<dbReference type="PROSITE" id="PS50110">
    <property type="entry name" value="RESPONSE_REGULATORY"/>
    <property type="match status" value="1"/>
</dbReference>
<evidence type="ECO:0000313" key="10">
    <source>
        <dbReference type="Proteomes" id="UP001138768"/>
    </source>
</evidence>
<evidence type="ECO:0000256" key="2">
    <source>
        <dbReference type="ARBA" id="ARBA00022840"/>
    </source>
</evidence>
<dbReference type="GO" id="GO:0005524">
    <property type="term" value="F:ATP binding"/>
    <property type="evidence" value="ECO:0007669"/>
    <property type="project" value="UniProtKB-KW"/>
</dbReference>
<evidence type="ECO:0000256" key="3">
    <source>
        <dbReference type="ARBA" id="ARBA00023015"/>
    </source>
</evidence>
<dbReference type="GO" id="GO:0006355">
    <property type="term" value="P:regulation of DNA-templated transcription"/>
    <property type="evidence" value="ECO:0007669"/>
    <property type="project" value="InterPro"/>
</dbReference>
<dbReference type="PROSITE" id="PS00675">
    <property type="entry name" value="SIGMA54_INTERACT_1"/>
    <property type="match status" value="1"/>
</dbReference>
<feature type="modified residue" description="4-aspartylphosphate" evidence="6">
    <location>
        <position position="69"/>
    </location>
</feature>
<accession>A0A9X0W5M5</accession>